<keyword evidence="2 8" id="KW-0147">Chitin-binding</keyword>
<comment type="caution">
    <text evidence="8">Lacks conserved residue(s) required for the propagation of feature annotation.</text>
</comment>
<feature type="region of interest" description="Disordered" evidence="9">
    <location>
        <begin position="706"/>
        <end position="729"/>
    </location>
</feature>
<feature type="compositionally biased region" description="Low complexity" evidence="9">
    <location>
        <begin position="373"/>
        <end position="418"/>
    </location>
</feature>
<keyword evidence="8" id="KW-1015">Disulfide bond</keyword>
<dbReference type="GO" id="GO:0008061">
    <property type="term" value="F:chitin binding"/>
    <property type="evidence" value="ECO:0007669"/>
    <property type="project" value="UniProtKB-UniRule"/>
</dbReference>
<keyword evidence="6" id="KW-0119">Carbohydrate metabolism</keyword>
<evidence type="ECO:0000256" key="9">
    <source>
        <dbReference type="SAM" id="MobiDB-lite"/>
    </source>
</evidence>
<evidence type="ECO:0000256" key="8">
    <source>
        <dbReference type="PROSITE-ProRule" id="PRU00261"/>
    </source>
</evidence>
<evidence type="ECO:0000256" key="6">
    <source>
        <dbReference type="ARBA" id="ARBA00023277"/>
    </source>
</evidence>
<reference evidence="13 14" key="1">
    <citation type="journal article" date="2019" name="Mol. Biol. Evol.">
        <title>Blast fungal genomes show frequent chromosomal changes, gene gains and losses, and effector gene turnover.</title>
        <authorList>
            <person name="Gomez Luciano L.B."/>
            <person name="Jason Tsai I."/>
            <person name="Chuma I."/>
            <person name="Tosa Y."/>
            <person name="Chen Y.H."/>
            <person name="Li J.Y."/>
            <person name="Li M.Y."/>
            <person name="Jade Lu M.Y."/>
            <person name="Nakayashiki H."/>
            <person name="Li W.H."/>
        </authorList>
    </citation>
    <scope>NUCLEOTIDE SEQUENCE [LARGE SCALE GENOMIC DNA]</scope>
    <source>
        <strain evidence="13 14">NI907</strain>
    </source>
</reference>
<dbReference type="PROSITE" id="PS51762">
    <property type="entry name" value="GH16_2"/>
    <property type="match status" value="1"/>
</dbReference>
<dbReference type="SUPFAM" id="SSF49899">
    <property type="entry name" value="Concanavalin A-like lectins/glucanases"/>
    <property type="match status" value="1"/>
</dbReference>
<dbReference type="PROSITE" id="PS51257">
    <property type="entry name" value="PROKAR_LIPOPROTEIN"/>
    <property type="match status" value="1"/>
</dbReference>
<dbReference type="SUPFAM" id="SSF57016">
    <property type="entry name" value="Plant lectins/antimicrobial peptides"/>
    <property type="match status" value="3"/>
</dbReference>
<feature type="domain" description="Chitin-binding type-1" evidence="11">
    <location>
        <begin position="311"/>
        <end position="357"/>
    </location>
</feature>
<gene>
    <name evidence="14" type="ORF">PgNI_11351</name>
</gene>
<feature type="disulfide bond" evidence="8">
    <location>
        <begin position="330"/>
        <end position="344"/>
    </location>
</feature>
<evidence type="ECO:0000259" key="12">
    <source>
        <dbReference type="PROSITE" id="PS51762"/>
    </source>
</evidence>
<evidence type="ECO:0000256" key="2">
    <source>
        <dbReference type="ARBA" id="ARBA00022669"/>
    </source>
</evidence>
<dbReference type="SMART" id="SM00270">
    <property type="entry name" value="ChtBD1"/>
    <property type="match status" value="3"/>
</dbReference>
<reference evidence="14" key="3">
    <citation type="submission" date="2025-08" db="UniProtKB">
        <authorList>
            <consortium name="RefSeq"/>
        </authorList>
    </citation>
    <scope>IDENTIFICATION</scope>
    <source>
        <strain evidence="14">NI907</strain>
    </source>
</reference>
<feature type="region of interest" description="Disordered" evidence="9">
    <location>
        <begin position="371"/>
        <end position="425"/>
    </location>
</feature>
<keyword evidence="5" id="KW-0378">Hydrolase</keyword>
<evidence type="ECO:0000256" key="7">
    <source>
        <dbReference type="ARBA" id="ARBA00023285"/>
    </source>
</evidence>
<keyword evidence="7" id="KW-0170">Cobalt</keyword>
<dbReference type="InterPro" id="IPR001002">
    <property type="entry name" value="Chitin-bd_1"/>
</dbReference>
<accession>A0A6P8AP81</accession>
<dbReference type="CDD" id="cd02183">
    <property type="entry name" value="GH16_fungal_CRH1_transglycosylase"/>
    <property type="match status" value="1"/>
</dbReference>
<feature type="domain" description="GH16" evidence="12">
    <location>
        <begin position="34"/>
        <end position="249"/>
    </location>
</feature>
<feature type="domain" description="Chitin-binding type-1" evidence="11">
    <location>
        <begin position="545"/>
        <end position="592"/>
    </location>
</feature>
<feature type="disulfide bond" evidence="8">
    <location>
        <begin position="450"/>
        <end position="464"/>
    </location>
</feature>
<proteinExistence type="predicted"/>
<dbReference type="PANTHER" id="PTHR46471">
    <property type="entry name" value="CHITIN DEACETYLASE"/>
    <property type="match status" value="1"/>
</dbReference>
<feature type="compositionally biased region" description="Pro residues" evidence="9">
    <location>
        <begin position="708"/>
        <end position="717"/>
    </location>
</feature>
<comment type="cofactor">
    <cofactor evidence="1">
        <name>Co(2+)</name>
        <dbReference type="ChEBI" id="CHEBI:48828"/>
    </cofactor>
</comment>
<dbReference type="AlphaFoldDB" id="A0A6P8AP81"/>
<dbReference type="KEGG" id="pgri:PgNI_11351"/>
<feature type="signal peptide" evidence="10">
    <location>
        <begin position="1"/>
        <end position="26"/>
    </location>
</feature>
<dbReference type="InterPro" id="IPR013320">
    <property type="entry name" value="ConA-like_dom_sf"/>
</dbReference>
<dbReference type="Proteomes" id="UP000515153">
    <property type="component" value="Chromosome VI"/>
</dbReference>
<dbReference type="GeneID" id="41966223"/>
<feature type="domain" description="Chitin-binding type-1" evidence="11">
    <location>
        <begin position="431"/>
        <end position="477"/>
    </location>
</feature>
<reference evidence="14" key="2">
    <citation type="submission" date="2019-10" db="EMBL/GenBank/DDBJ databases">
        <authorList>
            <consortium name="NCBI Genome Project"/>
        </authorList>
    </citation>
    <scope>NUCLEOTIDE SEQUENCE</scope>
    <source>
        <strain evidence="14">NI907</strain>
    </source>
</reference>
<dbReference type="Pfam" id="PF00722">
    <property type="entry name" value="Glyco_hydro_16"/>
    <property type="match status" value="1"/>
</dbReference>
<feature type="chain" id="PRO_5027996540" description="Concanavalin A-like lectin/glucanase" evidence="10">
    <location>
        <begin position="27"/>
        <end position="729"/>
    </location>
</feature>
<feature type="region of interest" description="Disordered" evidence="9">
    <location>
        <begin position="497"/>
        <end position="533"/>
    </location>
</feature>
<dbReference type="GO" id="GO:0004553">
    <property type="term" value="F:hydrolase activity, hydrolyzing O-glycosyl compounds"/>
    <property type="evidence" value="ECO:0007669"/>
    <property type="project" value="InterPro"/>
</dbReference>
<evidence type="ECO:0000313" key="14">
    <source>
        <dbReference type="RefSeq" id="XP_030976721.1"/>
    </source>
</evidence>
<feature type="compositionally biased region" description="Low complexity" evidence="9">
    <location>
        <begin position="608"/>
        <end position="630"/>
    </location>
</feature>
<evidence type="ECO:0000313" key="13">
    <source>
        <dbReference type="Proteomes" id="UP000515153"/>
    </source>
</evidence>
<name>A0A6P8AP81_PYRGI</name>
<dbReference type="GO" id="GO:0046872">
    <property type="term" value="F:metal ion binding"/>
    <property type="evidence" value="ECO:0007669"/>
    <property type="project" value="UniProtKB-KW"/>
</dbReference>
<dbReference type="RefSeq" id="XP_030976721.1">
    <property type="nucleotide sequence ID" value="XM_031131318.1"/>
</dbReference>
<dbReference type="InterPro" id="IPR000757">
    <property type="entry name" value="Beta-glucanase-like"/>
</dbReference>
<keyword evidence="4 10" id="KW-0732">Signal</keyword>
<keyword evidence="13" id="KW-1185">Reference proteome</keyword>
<keyword evidence="3" id="KW-0479">Metal-binding</keyword>
<evidence type="ECO:0000259" key="11">
    <source>
        <dbReference type="PROSITE" id="PS50941"/>
    </source>
</evidence>
<dbReference type="PROSITE" id="PS50941">
    <property type="entry name" value="CHIT_BIND_I_2"/>
    <property type="match status" value="3"/>
</dbReference>
<feature type="disulfide bond" evidence="8">
    <location>
        <begin position="565"/>
        <end position="579"/>
    </location>
</feature>
<evidence type="ECO:0000256" key="1">
    <source>
        <dbReference type="ARBA" id="ARBA00001941"/>
    </source>
</evidence>
<evidence type="ECO:0000256" key="10">
    <source>
        <dbReference type="SAM" id="SignalP"/>
    </source>
</evidence>
<dbReference type="Gene3D" id="2.60.120.200">
    <property type="match status" value="1"/>
</dbReference>
<evidence type="ECO:0000256" key="3">
    <source>
        <dbReference type="ARBA" id="ARBA00022723"/>
    </source>
</evidence>
<feature type="region of interest" description="Disordered" evidence="9">
    <location>
        <begin position="594"/>
        <end position="630"/>
    </location>
</feature>
<protein>
    <recommendedName>
        <fullName evidence="15">Concanavalin A-like lectin/glucanase</fullName>
    </recommendedName>
</protein>
<evidence type="ECO:0000256" key="5">
    <source>
        <dbReference type="ARBA" id="ARBA00022801"/>
    </source>
</evidence>
<sequence>MTNFSKMATRLLTYVTGFAAVTQAIAGTGCNPITTKNCPPMPGLNTGYYEIDFSNNPKDASKYWTTSAGAQIPRDSRGIALQYLKRFDAPQLISTWYMWYGRVDVQVQVAKGQGMVTSIVLMSDTLDEMDWEWSGNNFGYGPSKGRVQTNYFGKGVTGTYDRGTTVEVDNPQGTTHTYTFIWKPESIEWRVDGKSVRTFYAKDAETKPGSSHQFPQTPAKLQIGIWAGGDPSNAGGVIEWAGGVTDTNAGPYVAYVKKITVQNQYAAMAYNWTDQSGSHGSVKQLSQDPGNLVPVSPALLPLRSELPVTQIGRCGPELKTICKGSVFGDCCSQYNTCGSTAEYCGSGCQGAYGKCAKPNIFANEKLEFEPEPSTSVKKITSTTTITSSTSTSKSTSTTTSTSTSQSTSSSAKTSTTTSAAPLRTDLPLTPNGHCGPNVKTICKGSVFGDCCSEYNYCGNGPDYCGTGCQSAFGRCGDAPVEPKAATTSSTSQLSKVATIPVSSSSTSSSTSISTSTTTTTETAASTAAPGNNNPVVNVKLAVSEDGSCGGKDAKFTCTGGIYGECCSQYNFCGNSKDHCNTGCQVGFGRCEGSPVPSAAEPQKPENVSVTTSTSSPSSSSSSTTSSTSKTALPTTIGYTCDDDFWWENNYCYKYMGANGQMKKMTSAFCYSWSGKMTDVPNWLNKDCGGDIERIRGACCGRWIAPPDAASPPSPPAPGAATVKLTQAQG</sequence>
<dbReference type="GO" id="GO:0005975">
    <property type="term" value="P:carbohydrate metabolic process"/>
    <property type="evidence" value="ECO:0007669"/>
    <property type="project" value="InterPro"/>
</dbReference>
<dbReference type="InterPro" id="IPR036861">
    <property type="entry name" value="Endochitinase-like_sf"/>
</dbReference>
<dbReference type="Gene3D" id="3.30.60.10">
    <property type="entry name" value="Endochitinase-like"/>
    <property type="match status" value="3"/>
</dbReference>
<organism evidence="13 14">
    <name type="scientific">Pyricularia grisea</name>
    <name type="common">Crabgrass-specific blast fungus</name>
    <name type="synonym">Magnaporthe grisea</name>
    <dbReference type="NCBI Taxonomy" id="148305"/>
    <lineage>
        <taxon>Eukaryota</taxon>
        <taxon>Fungi</taxon>
        <taxon>Dikarya</taxon>
        <taxon>Ascomycota</taxon>
        <taxon>Pezizomycotina</taxon>
        <taxon>Sordariomycetes</taxon>
        <taxon>Sordariomycetidae</taxon>
        <taxon>Magnaporthales</taxon>
        <taxon>Pyriculariaceae</taxon>
        <taxon>Pyricularia</taxon>
    </lineage>
</organism>
<evidence type="ECO:0000256" key="4">
    <source>
        <dbReference type="ARBA" id="ARBA00022729"/>
    </source>
</evidence>
<dbReference type="PANTHER" id="PTHR46471:SF2">
    <property type="entry name" value="CHITIN DEACETYLASE-RELATED"/>
    <property type="match status" value="1"/>
</dbReference>
<feature type="compositionally biased region" description="Low complexity" evidence="9">
    <location>
        <begin position="502"/>
        <end position="533"/>
    </location>
</feature>
<evidence type="ECO:0008006" key="15">
    <source>
        <dbReference type="Google" id="ProtNLM"/>
    </source>
</evidence>
<dbReference type="CDD" id="cd11618">
    <property type="entry name" value="ChtBD1_1"/>
    <property type="match status" value="3"/>
</dbReference>